<dbReference type="KEGG" id="lel:PVL30_005450"/>
<dbReference type="PANTHER" id="PTHR28038">
    <property type="entry name" value="ADL329WP"/>
    <property type="match status" value="1"/>
</dbReference>
<sequence length="90" mass="9736">MAAMFMKNKVLSWASLFLAVQSYLNEPVNKPEADAKEQQQPAFFRILFAFVAIGTCYMDLFFPGTNPALKRAAKVASDATATATAVVTAA</sequence>
<keyword evidence="1" id="KW-0472">Membrane</keyword>
<dbReference type="OMA" id="MVAMFLR"/>
<dbReference type="EMBL" id="CH981530">
    <property type="protein sequence ID" value="EDK46538.1"/>
    <property type="molecule type" value="Genomic_DNA"/>
</dbReference>
<evidence type="ECO:0000256" key="2">
    <source>
        <dbReference type="SAM" id="SignalP"/>
    </source>
</evidence>
<evidence type="ECO:0000256" key="1">
    <source>
        <dbReference type="SAM" id="Phobius"/>
    </source>
</evidence>
<protein>
    <submittedName>
        <fullName evidence="3">Uncharacterized protein</fullName>
    </submittedName>
</protein>
<dbReference type="PANTHER" id="PTHR28038:SF1">
    <property type="entry name" value="ADL329WP"/>
    <property type="match status" value="1"/>
</dbReference>
<name>A5E530_LODEL</name>
<dbReference type="AlphaFoldDB" id="A5E530"/>
<proteinExistence type="predicted"/>
<feature type="chain" id="PRO_5002681648" evidence="2">
    <location>
        <begin position="23"/>
        <end position="90"/>
    </location>
</feature>
<feature type="signal peptide" evidence="2">
    <location>
        <begin position="1"/>
        <end position="22"/>
    </location>
</feature>
<feature type="transmembrane region" description="Helical" evidence="1">
    <location>
        <begin position="42"/>
        <end position="62"/>
    </location>
</feature>
<dbReference type="HOGENOM" id="CLU_129456_1_1_1"/>
<dbReference type="VEuPathDB" id="FungiDB:LELG_04719"/>
<dbReference type="OrthoDB" id="284718at2759"/>
<accession>A5E530</accession>
<dbReference type="Proteomes" id="UP000001996">
    <property type="component" value="Unassembled WGS sequence"/>
</dbReference>
<evidence type="ECO:0000313" key="4">
    <source>
        <dbReference type="Proteomes" id="UP000001996"/>
    </source>
</evidence>
<keyword evidence="2" id="KW-0732">Signal</keyword>
<dbReference type="InParanoid" id="A5E530"/>
<gene>
    <name evidence="3" type="ORF">LELG_04719</name>
</gene>
<keyword evidence="4" id="KW-1185">Reference proteome</keyword>
<dbReference type="STRING" id="379508.A5E530"/>
<keyword evidence="1" id="KW-1133">Transmembrane helix</keyword>
<evidence type="ECO:0000313" key="3">
    <source>
        <dbReference type="EMBL" id="EDK46538.1"/>
    </source>
</evidence>
<organism evidence="3 4">
    <name type="scientific">Lodderomyces elongisporus (strain ATCC 11503 / CBS 2605 / JCM 1781 / NBRC 1676 / NRRL YB-4239)</name>
    <name type="common">Yeast</name>
    <name type="synonym">Saccharomyces elongisporus</name>
    <dbReference type="NCBI Taxonomy" id="379508"/>
    <lineage>
        <taxon>Eukaryota</taxon>
        <taxon>Fungi</taxon>
        <taxon>Dikarya</taxon>
        <taxon>Ascomycota</taxon>
        <taxon>Saccharomycotina</taxon>
        <taxon>Pichiomycetes</taxon>
        <taxon>Debaryomycetaceae</taxon>
        <taxon>Candida/Lodderomyces clade</taxon>
        <taxon>Lodderomyces</taxon>
    </lineage>
</organism>
<keyword evidence="1" id="KW-0812">Transmembrane</keyword>
<reference evidence="3 4" key="1">
    <citation type="journal article" date="2009" name="Nature">
        <title>Evolution of pathogenicity and sexual reproduction in eight Candida genomes.</title>
        <authorList>
            <person name="Butler G."/>
            <person name="Rasmussen M.D."/>
            <person name="Lin M.F."/>
            <person name="Santos M.A."/>
            <person name="Sakthikumar S."/>
            <person name="Munro C.A."/>
            <person name="Rheinbay E."/>
            <person name="Grabherr M."/>
            <person name="Forche A."/>
            <person name="Reedy J.L."/>
            <person name="Agrafioti I."/>
            <person name="Arnaud M.B."/>
            <person name="Bates S."/>
            <person name="Brown A.J."/>
            <person name="Brunke S."/>
            <person name="Costanzo M.C."/>
            <person name="Fitzpatrick D.A."/>
            <person name="de Groot P.W."/>
            <person name="Harris D."/>
            <person name="Hoyer L.L."/>
            <person name="Hube B."/>
            <person name="Klis F.M."/>
            <person name="Kodira C."/>
            <person name="Lennard N."/>
            <person name="Logue M.E."/>
            <person name="Martin R."/>
            <person name="Neiman A.M."/>
            <person name="Nikolaou E."/>
            <person name="Quail M.A."/>
            <person name="Quinn J."/>
            <person name="Santos M.C."/>
            <person name="Schmitzberger F.F."/>
            <person name="Sherlock G."/>
            <person name="Shah P."/>
            <person name="Silverstein K.A."/>
            <person name="Skrzypek M.S."/>
            <person name="Soll D."/>
            <person name="Staggs R."/>
            <person name="Stansfield I."/>
            <person name="Stumpf M.P."/>
            <person name="Sudbery P.E."/>
            <person name="Srikantha T."/>
            <person name="Zeng Q."/>
            <person name="Berman J."/>
            <person name="Berriman M."/>
            <person name="Heitman J."/>
            <person name="Gow N.A."/>
            <person name="Lorenz M.C."/>
            <person name="Birren B.W."/>
            <person name="Kellis M."/>
            <person name="Cuomo C.A."/>
        </authorList>
    </citation>
    <scope>NUCLEOTIDE SEQUENCE [LARGE SCALE GENOMIC DNA]</scope>
    <source>
        <strain evidence="4">ATCC 11503 / BCRC 21390 / CBS 2605 / JCM 1781 / NBRC 1676 / NRRL YB-4239</strain>
    </source>
</reference>
<dbReference type="GeneID" id="5230918"/>